<sequence>MRLEGKVAVVTGSARGLGKAIVERLAKEGAKVVVTDVNEEGCISTANEIIANGGDALAVKCDVTSRESVEALAATIIAKYGKIDILVNNAGITKDSSLKKLTDAAWDAVINVNLKSVFLCTQIMSSYMVEQKWGRIISLSSLAGVAGNFGQTNYSASKAGIIGLTRTWAIELGKKNVTANAIAPGFMNTEMTKTIPEDIKKTLLAAIPVGRMGEPEEIAAAVVYLATEEAGFVNGVTLNINGGAYVN</sequence>
<keyword evidence="7" id="KW-0275">Fatty acid biosynthesis</keyword>
<evidence type="ECO:0000256" key="1">
    <source>
        <dbReference type="ARBA" id="ARBA00005194"/>
    </source>
</evidence>
<keyword evidence="4 7" id="KW-0560">Oxidoreductase</keyword>
<dbReference type="PANTHER" id="PTHR42879">
    <property type="entry name" value="3-OXOACYL-(ACYL-CARRIER-PROTEIN) REDUCTASE"/>
    <property type="match status" value="1"/>
</dbReference>
<dbReference type="NCBIfam" id="NF004198">
    <property type="entry name" value="PRK05653.1-3"/>
    <property type="match status" value="1"/>
</dbReference>
<dbReference type="PANTHER" id="PTHR42879:SF2">
    <property type="entry name" value="3-OXOACYL-[ACYL-CARRIER-PROTEIN] REDUCTASE FABG"/>
    <property type="match status" value="1"/>
</dbReference>
<keyword evidence="7" id="KW-0444">Lipid biosynthesis</keyword>
<dbReference type="InterPro" id="IPR050259">
    <property type="entry name" value="SDR"/>
</dbReference>
<dbReference type="InterPro" id="IPR057326">
    <property type="entry name" value="KR_dom"/>
</dbReference>
<evidence type="ECO:0000313" key="9">
    <source>
        <dbReference type="EMBL" id="MBP1919423.1"/>
    </source>
</evidence>
<dbReference type="GO" id="GO:0004316">
    <property type="term" value="F:3-oxoacyl-[acyl-carrier-protein] reductase (NADPH) activity"/>
    <property type="evidence" value="ECO:0007669"/>
    <property type="project" value="UniProtKB-EC"/>
</dbReference>
<dbReference type="InterPro" id="IPR036291">
    <property type="entry name" value="NAD(P)-bd_dom_sf"/>
</dbReference>
<dbReference type="SUPFAM" id="SSF51735">
    <property type="entry name" value="NAD(P)-binding Rossmann-fold domains"/>
    <property type="match status" value="1"/>
</dbReference>
<dbReference type="PRINTS" id="PR00080">
    <property type="entry name" value="SDRFAMILY"/>
</dbReference>
<dbReference type="NCBIfam" id="TIGR01830">
    <property type="entry name" value="3oxo_ACP_reduc"/>
    <property type="match status" value="1"/>
</dbReference>
<comment type="pathway">
    <text evidence="1 7">Lipid metabolism; fatty acid biosynthesis.</text>
</comment>
<dbReference type="RefSeq" id="WP_209459627.1">
    <property type="nucleotide sequence ID" value="NZ_JAGGKC010000015.1"/>
</dbReference>
<dbReference type="PRINTS" id="PR00081">
    <property type="entry name" value="GDHRDH"/>
</dbReference>
<dbReference type="Gene3D" id="3.40.50.720">
    <property type="entry name" value="NAD(P)-binding Rossmann-like Domain"/>
    <property type="match status" value="1"/>
</dbReference>
<keyword evidence="7" id="KW-0276">Fatty acid metabolism</keyword>
<organism evidence="9 10">
    <name type="scientific">Youngiibacter multivorans</name>
    <dbReference type="NCBI Taxonomy" id="937251"/>
    <lineage>
        <taxon>Bacteria</taxon>
        <taxon>Bacillati</taxon>
        <taxon>Bacillota</taxon>
        <taxon>Clostridia</taxon>
        <taxon>Eubacteriales</taxon>
        <taxon>Clostridiaceae</taxon>
        <taxon>Youngiibacter</taxon>
    </lineage>
</organism>
<name>A0ABS4G4E1_9CLOT</name>
<dbReference type="InterPro" id="IPR020904">
    <property type="entry name" value="Sc_DH/Rdtase_CS"/>
</dbReference>
<protein>
    <recommendedName>
        <fullName evidence="3 7">3-oxoacyl-[acyl-carrier-protein] reductase</fullName>
        <ecNumber evidence="3 7">1.1.1.100</ecNumber>
    </recommendedName>
</protein>
<keyword evidence="7" id="KW-0443">Lipid metabolism</keyword>
<feature type="domain" description="Ketoreductase" evidence="8">
    <location>
        <begin position="6"/>
        <end position="185"/>
    </location>
</feature>
<dbReference type="EC" id="1.1.1.100" evidence="3 7"/>
<dbReference type="InterPro" id="IPR002347">
    <property type="entry name" value="SDR_fam"/>
</dbReference>
<dbReference type="PROSITE" id="PS00061">
    <property type="entry name" value="ADH_SHORT"/>
    <property type="match status" value="1"/>
</dbReference>
<keyword evidence="5" id="KW-0753">Steroid metabolism</keyword>
<dbReference type="Proteomes" id="UP001519271">
    <property type="component" value="Unassembled WGS sequence"/>
</dbReference>
<evidence type="ECO:0000259" key="8">
    <source>
        <dbReference type="SMART" id="SM00822"/>
    </source>
</evidence>
<evidence type="ECO:0000256" key="3">
    <source>
        <dbReference type="ARBA" id="ARBA00012948"/>
    </source>
</evidence>
<evidence type="ECO:0000256" key="7">
    <source>
        <dbReference type="RuleBase" id="RU366074"/>
    </source>
</evidence>
<reference evidence="9 10" key="1">
    <citation type="submission" date="2021-03" db="EMBL/GenBank/DDBJ databases">
        <title>Genomic Encyclopedia of Type Strains, Phase IV (KMG-IV): sequencing the most valuable type-strain genomes for metagenomic binning, comparative biology and taxonomic classification.</title>
        <authorList>
            <person name="Goeker M."/>
        </authorList>
    </citation>
    <scope>NUCLEOTIDE SEQUENCE [LARGE SCALE GENOMIC DNA]</scope>
    <source>
        <strain evidence="9 10">DSM 6139</strain>
    </source>
</reference>
<comment type="caution">
    <text evidence="9">The sequence shown here is derived from an EMBL/GenBank/DDBJ whole genome shotgun (WGS) entry which is preliminary data.</text>
</comment>
<evidence type="ECO:0000256" key="4">
    <source>
        <dbReference type="ARBA" id="ARBA00023002"/>
    </source>
</evidence>
<evidence type="ECO:0000256" key="6">
    <source>
        <dbReference type="ARBA" id="ARBA00048508"/>
    </source>
</evidence>
<accession>A0ABS4G4E1</accession>
<evidence type="ECO:0000313" key="10">
    <source>
        <dbReference type="Proteomes" id="UP001519271"/>
    </source>
</evidence>
<dbReference type="NCBIfam" id="NF009466">
    <property type="entry name" value="PRK12826.1-2"/>
    <property type="match status" value="1"/>
</dbReference>
<evidence type="ECO:0000256" key="2">
    <source>
        <dbReference type="ARBA" id="ARBA00006484"/>
    </source>
</evidence>
<dbReference type="SMART" id="SM00822">
    <property type="entry name" value="PKS_KR"/>
    <property type="match status" value="1"/>
</dbReference>
<dbReference type="NCBIfam" id="NF005559">
    <property type="entry name" value="PRK07231.1"/>
    <property type="match status" value="1"/>
</dbReference>
<gene>
    <name evidence="9" type="ORF">J2Z34_001912</name>
</gene>
<dbReference type="EMBL" id="JAGGKC010000015">
    <property type="protein sequence ID" value="MBP1919423.1"/>
    <property type="molecule type" value="Genomic_DNA"/>
</dbReference>
<evidence type="ECO:0000256" key="5">
    <source>
        <dbReference type="ARBA" id="ARBA00023221"/>
    </source>
</evidence>
<comment type="similarity">
    <text evidence="2 7">Belongs to the short-chain dehydrogenases/reductases (SDR) family.</text>
</comment>
<comment type="subunit">
    <text evidence="7">Homotetramer.</text>
</comment>
<dbReference type="InterPro" id="IPR011284">
    <property type="entry name" value="3oxo_ACP_reduc"/>
</dbReference>
<dbReference type="CDD" id="cd05333">
    <property type="entry name" value="BKR_SDR_c"/>
    <property type="match status" value="1"/>
</dbReference>
<proteinExistence type="inferred from homology"/>
<keyword evidence="7" id="KW-0521">NADP</keyword>
<keyword evidence="10" id="KW-1185">Reference proteome</keyword>
<dbReference type="Pfam" id="PF13561">
    <property type="entry name" value="adh_short_C2"/>
    <property type="match status" value="1"/>
</dbReference>
<comment type="function">
    <text evidence="7">Catalyzes the NADPH-dependent reduction of beta-ketoacyl-ACP substrates to beta-hydroxyacyl-ACP products, the first reductive step in the elongation cycle of fatty acid biosynthesis.</text>
</comment>
<comment type="catalytic activity">
    <reaction evidence="6 7">
        <text>a (3R)-hydroxyacyl-[ACP] + NADP(+) = a 3-oxoacyl-[ACP] + NADPH + H(+)</text>
        <dbReference type="Rhea" id="RHEA:17397"/>
        <dbReference type="Rhea" id="RHEA-COMP:9916"/>
        <dbReference type="Rhea" id="RHEA-COMP:9945"/>
        <dbReference type="ChEBI" id="CHEBI:15378"/>
        <dbReference type="ChEBI" id="CHEBI:57783"/>
        <dbReference type="ChEBI" id="CHEBI:58349"/>
        <dbReference type="ChEBI" id="CHEBI:78776"/>
        <dbReference type="ChEBI" id="CHEBI:78827"/>
        <dbReference type="EC" id="1.1.1.100"/>
    </reaction>
</comment>